<dbReference type="InterPro" id="IPR036640">
    <property type="entry name" value="ABC1_TM_sf"/>
</dbReference>
<evidence type="ECO:0000256" key="6">
    <source>
        <dbReference type="ARBA" id="ARBA00023136"/>
    </source>
</evidence>
<dbReference type="InterPro" id="IPR039421">
    <property type="entry name" value="Type_1_exporter"/>
</dbReference>
<dbReference type="STRING" id="1203610.HMPREF1536_05209"/>
<evidence type="ECO:0000256" key="4">
    <source>
        <dbReference type="ARBA" id="ARBA00022840"/>
    </source>
</evidence>
<evidence type="ECO:0000256" key="1">
    <source>
        <dbReference type="ARBA" id="ARBA00004651"/>
    </source>
</evidence>
<dbReference type="EMBL" id="AQHW01000029">
    <property type="protein sequence ID" value="KKB47565.1"/>
    <property type="molecule type" value="Genomic_DNA"/>
</dbReference>
<evidence type="ECO:0000256" key="5">
    <source>
        <dbReference type="ARBA" id="ARBA00022989"/>
    </source>
</evidence>
<dbReference type="Gene3D" id="3.40.50.300">
    <property type="entry name" value="P-loop containing nucleotide triphosphate hydrolases"/>
    <property type="match status" value="1"/>
</dbReference>
<feature type="domain" description="ABC transporter" evidence="8">
    <location>
        <begin position="357"/>
        <end position="575"/>
    </location>
</feature>
<feature type="transmembrane region" description="Helical" evidence="7">
    <location>
        <begin position="24"/>
        <end position="53"/>
    </location>
</feature>
<dbReference type="AlphaFoldDB" id="A0A0F5IQG7"/>
<accession>A0A0F5IQG7</accession>
<dbReference type="InterPro" id="IPR017871">
    <property type="entry name" value="ABC_transporter-like_CS"/>
</dbReference>
<sequence length="575" mass="65276">MIFFIPSVIIRLYKLLPRIYRMRIWMTGMTIFLMSVFDLLGTGALLPILLLVLDEKTIDKNEYLSGIYQWGEFTDFSSFVFFICVSILSFTIVRVVVCTWLLYMQNKRLFTISSYLSLHLYNYYYQKGFLYIKRHNSLTLINKVNGISDNLILGYLVPYTQLICECVVMLSILVGLILFNVYVFLLVLLTFIPITLIYYRFSRSRMEVYGNMLFRLIPLKGKLLQQTFVGYTDMEMSHSFSKSFGGFQDLMIKQNRINVRRLLLNGSLQKALEIAIVCSLVVLILATRFFELPSLGLIIGLFAIAVYRVLPGLVRSSGFIFQMKGNSFASELLSDLEAEQKEIHVLDQQLLDFQDVISIRSLSFSYDKEVQVLKDISLDIHKGDFIGFRGESGSGKSTLFHLLLGFLQPDAGGIYVDDVPLSADRLESWRRKIGYVSQQLFMVEGTLLENIAMGVDGVEIDRDRVGEAIRLASLDSFIKTLPHGLDTPIGEGGCMLSGGQRQRLGIARALYKQAEILMFDEATSSLDETTEHAINDAIVRLSEECPGLTLLVISHRSESLAVCRKIVDLKDLNKI</sequence>
<dbReference type="PANTHER" id="PTHR24221">
    <property type="entry name" value="ATP-BINDING CASSETTE SUB-FAMILY B"/>
    <property type="match status" value="1"/>
</dbReference>
<keyword evidence="5 7" id="KW-1133">Transmembrane helix</keyword>
<dbReference type="PANTHER" id="PTHR24221:SF654">
    <property type="entry name" value="ATP-BINDING CASSETTE SUB-FAMILY B MEMBER 6"/>
    <property type="match status" value="1"/>
</dbReference>
<keyword evidence="4" id="KW-0067">ATP-binding</keyword>
<keyword evidence="2 7" id="KW-0812">Transmembrane</keyword>
<dbReference type="SMART" id="SM00382">
    <property type="entry name" value="AAA"/>
    <property type="match status" value="1"/>
</dbReference>
<dbReference type="HOGENOM" id="CLU_000604_84_3_10"/>
<keyword evidence="3" id="KW-0547">Nucleotide-binding</keyword>
<dbReference type="InterPro" id="IPR027417">
    <property type="entry name" value="P-loop_NTPase"/>
</dbReference>
<dbReference type="GO" id="GO:0005524">
    <property type="term" value="F:ATP binding"/>
    <property type="evidence" value="ECO:0007669"/>
    <property type="project" value="UniProtKB-KW"/>
</dbReference>
<dbReference type="Proteomes" id="UP000033035">
    <property type="component" value="Unassembled WGS sequence"/>
</dbReference>
<dbReference type="InterPro" id="IPR003593">
    <property type="entry name" value="AAA+_ATPase"/>
</dbReference>
<keyword evidence="6 7" id="KW-0472">Membrane</keyword>
<feature type="transmembrane region" description="Helical" evidence="7">
    <location>
        <begin position="152"/>
        <end position="173"/>
    </location>
</feature>
<dbReference type="PROSITE" id="PS50893">
    <property type="entry name" value="ABC_TRANSPORTER_2"/>
    <property type="match status" value="1"/>
</dbReference>
<protein>
    <recommendedName>
        <fullName evidence="8">ABC transporter domain-containing protein</fullName>
    </recommendedName>
</protein>
<evidence type="ECO:0000256" key="7">
    <source>
        <dbReference type="SAM" id="Phobius"/>
    </source>
</evidence>
<evidence type="ECO:0000256" key="3">
    <source>
        <dbReference type="ARBA" id="ARBA00022741"/>
    </source>
</evidence>
<dbReference type="GO" id="GO:0005886">
    <property type="term" value="C:plasma membrane"/>
    <property type="evidence" value="ECO:0007669"/>
    <property type="project" value="UniProtKB-SubCell"/>
</dbReference>
<dbReference type="SUPFAM" id="SSF52540">
    <property type="entry name" value="P-loop containing nucleoside triphosphate hydrolases"/>
    <property type="match status" value="1"/>
</dbReference>
<reference evidence="9 10" key="1">
    <citation type="submission" date="2013-04" db="EMBL/GenBank/DDBJ databases">
        <title>The Genome Sequence of Parabacteroides gordonii DSM 23371.</title>
        <authorList>
            <consortium name="The Broad Institute Genomics Platform"/>
            <person name="Earl A."/>
            <person name="Ward D."/>
            <person name="Feldgarden M."/>
            <person name="Gevers D."/>
            <person name="Martens E."/>
            <person name="Sakamoto M."/>
            <person name="Benno Y."/>
            <person name="Suzuki N."/>
            <person name="Matsunaga N."/>
            <person name="Koshihara K."/>
            <person name="Seki M."/>
            <person name="Komiya H."/>
            <person name="Walker B."/>
            <person name="Young S."/>
            <person name="Zeng Q."/>
            <person name="Gargeya S."/>
            <person name="Fitzgerald M."/>
            <person name="Haas B."/>
            <person name="Abouelleil A."/>
            <person name="Allen A.W."/>
            <person name="Alvarado L."/>
            <person name="Arachchi H.M."/>
            <person name="Berlin A.M."/>
            <person name="Chapman S.B."/>
            <person name="Gainer-Dewar J."/>
            <person name="Goldberg J."/>
            <person name="Griggs A."/>
            <person name="Gujja S."/>
            <person name="Hansen M."/>
            <person name="Howarth C."/>
            <person name="Imamovic A."/>
            <person name="Ireland A."/>
            <person name="Larimer J."/>
            <person name="McCowan C."/>
            <person name="Murphy C."/>
            <person name="Pearson M."/>
            <person name="Poon T.W."/>
            <person name="Priest M."/>
            <person name="Roberts A."/>
            <person name="Saif S."/>
            <person name="Shea T."/>
            <person name="Sisk P."/>
            <person name="Sykes S."/>
            <person name="Wortman J."/>
            <person name="Nusbaum C."/>
            <person name="Birren B."/>
        </authorList>
    </citation>
    <scope>NUCLEOTIDE SEQUENCE [LARGE SCALE GENOMIC DNA]</scope>
    <source>
        <strain evidence="9 10">MS-1</strain>
    </source>
</reference>
<dbReference type="Pfam" id="PF00005">
    <property type="entry name" value="ABC_tran"/>
    <property type="match status" value="1"/>
</dbReference>
<dbReference type="PROSITE" id="PS00211">
    <property type="entry name" value="ABC_TRANSPORTER_1"/>
    <property type="match status" value="1"/>
</dbReference>
<proteinExistence type="predicted"/>
<feature type="transmembrane region" description="Helical" evidence="7">
    <location>
        <begin position="79"/>
        <end position="103"/>
    </location>
</feature>
<evidence type="ECO:0000259" key="8">
    <source>
        <dbReference type="PROSITE" id="PS50893"/>
    </source>
</evidence>
<evidence type="ECO:0000313" key="9">
    <source>
        <dbReference type="EMBL" id="KKB47565.1"/>
    </source>
</evidence>
<name>A0A0F5IQG7_9BACT</name>
<feature type="transmembrane region" description="Helical" evidence="7">
    <location>
        <begin position="179"/>
        <end position="199"/>
    </location>
</feature>
<dbReference type="RefSeq" id="WP_028727949.1">
    <property type="nucleotide sequence ID" value="NZ_AUAE01000025.1"/>
</dbReference>
<dbReference type="GO" id="GO:0016887">
    <property type="term" value="F:ATP hydrolysis activity"/>
    <property type="evidence" value="ECO:0007669"/>
    <property type="project" value="InterPro"/>
</dbReference>
<feature type="transmembrane region" description="Helical" evidence="7">
    <location>
        <begin position="271"/>
        <end position="290"/>
    </location>
</feature>
<feature type="transmembrane region" description="Helical" evidence="7">
    <location>
        <begin position="296"/>
        <end position="314"/>
    </location>
</feature>
<dbReference type="GO" id="GO:0034040">
    <property type="term" value="F:ATPase-coupled lipid transmembrane transporter activity"/>
    <property type="evidence" value="ECO:0007669"/>
    <property type="project" value="TreeGrafter"/>
</dbReference>
<dbReference type="Gene3D" id="1.20.1560.10">
    <property type="entry name" value="ABC transporter type 1, transmembrane domain"/>
    <property type="match status" value="1"/>
</dbReference>
<dbReference type="SUPFAM" id="SSF90123">
    <property type="entry name" value="ABC transporter transmembrane region"/>
    <property type="match status" value="1"/>
</dbReference>
<evidence type="ECO:0000256" key="2">
    <source>
        <dbReference type="ARBA" id="ARBA00022692"/>
    </source>
</evidence>
<dbReference type="PATRIC" id="fig|1203610.3.peg.5325"/>
<comment type="subcellular location">
    <subcellularLocation>
        <location evidence="1">Cell membrane</location>
        <topology evidence="1">Multi-pass membrane protein</topology>
    </subcellularLocation>
</comment>
<evidence type="ECO:0000313" key="10">
    <source>
        <dbReference type="Proteomes" id="UP000033035"/>
    </source>
</evidence>
<keyword evidence="10" id="KW-1185">Reference proteome</keyword>
<gene>
    <name evidence="9" type="ORF">HMPREF1536_05209</name>
</gene>
<organism evidence="9 10">
    <name type="scientific">Parabacteroides gordonii MS-1 = DSM 23371</name>
    <dbReference type="NCBI Taxonomy" id="1203610"/>
    <lineage>
        <taxon>Bacteria</taxon>
        <taxon>Pseudomonadati</taxon>
        <taxon>Bacteroidota</taxon>
        <taxon>Bacteroidia</taxon>
        <taxon>Bacteroidales</taxon>
        <taxon>Tannerellaceae</taxon>
        <taxon>Parabacteroides</taxon>
    </lineage>
</organism>
<dbReference type="InterPro" id="IPR003439">
    <property type="entry name" value="ABC_transporter-like_ATP-bd"/>
</dbReference>
<comment type="caution">
    <text evidence="9">The sequence shown here is derived from an EMBL/GenBank/DDBJ whole genome shotgun (WGS) entry which is preliminary data.</text>
</comment>